<protein>
    <submittedName>
        <fullName evidence="5">Helix-turn-helix transcriptional regulator</fullName>
    </submittedName>
</protein>
<evidence type="ECO:0000313" key="5">
    <source>
        <dbReference type="EMBL" id="QPS09587.1"/>
    </source>
</evidence>
<gene>
    <name evidence="5" type="ORF">I6G66_06075</name>
</gene>
<dbReference type="Pfam" id="PF00717">
    <property type="entry name" value="Peptidase_S24"/>
    <property type="match status" value="1"/>
</dbReference>
<dbReference type="Proteomes" id="UP000594778">
    <property type="component" value="Chromosome"/>
</dbReference>
<reference evidence="5 6" key="1">
    <citation type="submission" date="2020-12" db="EMBL/GenBank/DDBJ databases">
        <title>FDA dAtabase for Regulatory Grade micrObial Sequences (FDA-ARGOS): Supporting development and validation of Infectious Disease Dx tests.</title>
        <authorList>
            <person name="Sproer C."/>
            <person name="Gronow S."/>
            <person name="Severitt S."/>
            <person name="Schroder I."/>
            <person name="Tallon L."/>
            <person name="Sadzewicz L."/>
            <person name="Zhao X."/>
            <person name="Boylan J."/>
            <person name="Ott S."/>
            <person name="Bowen H."/>
            <person name="Vavikolanu K."/>
            <person name="Mehta A."/>
            <person name="Aluvathingal J."/>
            <person name="Nadendla S."/>
            <person name="Lowell S."/>
            <person name="Myers T."/>
            <person name="Yan Y."/>
            <person name="Sichtig H."/>
        </authorList>
    </citation>
    <scope>NUCLEOTIDE SEQUENCE [LARGE SCALE GENOMIC DNA]</scope>
    <source>
        <strain evidence="5 6">FDAARGOS_909</strain>
    </source>
</reference>
<sequence>MLTGEKLGQAIAEAIELKGVSKKEVAEHFEVRPPSIQDWVNRGTISKDKLPKLWSYFADVVQPSHWGLPDYPPGTTAETSKHGENVIQVIDDTPPPGYVRLQHLSVRPSMGPGSHMDEAVQIVRHLDVLESWVRKKIGTVNPERIKIMTGNGHSMKPTIQDEDLVFVDMGQRTIDAQGIYVIDVYNRLLLKKALILSDGTLVLRSDNIVDYPDEERIDLRKASECINIAGKVLAWWTMKH</sequence>
<keyword evidence="1" id="KW-0805">Transcription regulation</keyword>
<dbReference type="GO" id="GO:0003677">
    <property type="term" value="F:DNA binding"/>
    <property type="evidence" value="ECO:0007669"/>
    <property type="project" value="UniProtKB-KW"/>
</dbReference>
<dbReference type="AlphaFoldDB" id="A0A7T2S649"/>
<dbReference type="InterPro" id="IPR015927">
    <property type="entry name" value="Peptidase_S24_S26A/B/C"/>
</dbReference>
<dbReference type="EMBL" id="CP065668">
    <property type="protein sequence ID" value="QPS09587.1"/>
    <property type="molecule type" value="Genomic_DNA"/>
</dbReference>
<dbReference type="InterPro" id="IPR039418">
    <property type="entry name" value="LexA-like"/>
</dbReference>
<name>A0A7T2S649_DELAC</name>
<dbReference type="Gene3D" id="2.10.109.10">
    <property type="entry name" value="Umud Fragment, subunit A"/>
    <property type="match status" value="1"/>
</dbReference>
<evidence type="ECO:0000313" key="6">
    <source>
        <dbReference type="Proteomes" id="UP000594778"/>
    </source>
</evidence>
<dbReference type="RefSeq" id="WP_183020514.1">
    <property type="nucleotide sequence ID" value="NZ_CP065668.1"/>
</dbReference>
<evidence type="ECO:0000259" key="4">
    <source>
        <dbReference type="Pfam" id="PF00717"/>
    </source>
</evidence>
<evidence type="ECO:0000256" key="2">
    <source>
        <dbReference type="ARBA" id="ARBA00023125"/>
    </source>
</evidence>
<feature type="domain" description="Peptidase S24/S26A/S26B/S26C" evidence="4">
    <location>
        <begin position="113"/>
        <end position="232"/>
    </location>
</feature>
<evidence type="ECO:0000256" key="3">
    <source>
        <dbReference type="ARBA" id="ARBA00023163"/>
    </source>
</evidence>
<dbReference type="SUPFAM" id="SSF51306">
    <property type="entry name" value="LexA/Signal peptidase"/>
    <property type="match status" value="1"/>
</dbReference>
<dbReference type="PANTHER" id="PTHR40661:SF3">
    <property type="entry name" value="FELS-1 PROPHAGE TRANSCRIPTIONAL REGULATOR"/>
    <property type="match status" value="1"/>
</dbReference>
<keyword evidence="3" id="KW-0804">Transcription</keyword>
<organism evidence="5 6">
    <name type="scientific">Delftia acidovorans</name>
    <name type="common">Pseudomonas acidovorans</name>
    <name type="synonym">Comamonas acidovorans</name>
    <dbReference type="NCBI Taxonomy" id="80866"/>
    <lineage>
        <taxon>Bacteria</taxon>
        <taxon>Pseudomonadati</taxon>
        <taxon>Pseudomonadota</taxon>
        <taxon>Betaproteobacteria</taxon>
        <taxon>Burkholderiales</taxon>
        <taxon>Comamonadaceae</taxon>
        <taxon>Delftia</taxon>
    </lineage>
</organism>
<dbReference type="InterPro" id="IPR010982">
    <property type="entry name" value="Lambda_DNA-bd_dom_sf"/>
</dbReference>
<keyword evidence="2" id="KW-0238">DNA-binding</keyword>
<proteinExistence type="predicted"/>
<evidence type="ECO:0000256" key="1">
    <source>
        <dbReference type="ARBA" id="ARBA00023015"/>
    </source>
</evidence>
<dbReference type="CDD" id="cd06529">
    <property type="entry name" value="S24_LexA-like"/>
    <property type="match status" value="1"/>
</dbReference>
<dbReference type="InterPro" id="IPR036286">
    <property type="entry name" value="LexA/Signal_pep-like_sf"/>
</dbReference>
<accession>A0A7T2S649</accession>
<dbReference type="SUPFAM" id="SSF47413">
    <property type="entry name" value="lambda repressor-like DNA-binding domains"/>
    <property type="match status" value="1"/>
</dbReference>
<dbReference type="PANTHER" id="PTHR40661">
    <property type="match status" value="1"/>
</dbReference>